<evidence type="ECO:0000256" key="8">
    <source>
        <dbReference type="ARBA" id="ARBA00022980"/>
    </source>
</evidence>
<dbReference type="GO" id="GO:0003735">
    <property type="term" value="F:structural constituent of ribosome"/>
    <property type="evidence" value="ECO:0007669"/>
    <property type="project" value="InterPro"/>
</dbReference>
<keyword evidence="7" id="KW-0809">Transit peptide</keyword>
<keyword evidence="8" id="KW-0689">Ribosomal protein</keyword>
<evidence type="ECO:0000256" key="5">
    <source>
        <dbReference type="ARBA" id="ARBA00022730"/>
    </source>
</evidence>
<dbReference type="GO" id="GO:0006412">
    <property type="term" value="P:translation"/>
    <property type="evidence" value="ECO:0007669"/>
    <property type="project" value="InterPro"/>
</dbReference>
<feature type="compositionally biased region" description="Basic and acidic residues" evidence="12">
    <location>
        <begin position="86"/>
        <end position="99"/>
    </location>
</feature>
<evidence type="ECO:0000256" key="11">
    <source>
        <dbReference type="ARBA" id="ARBA00078122"/>
    </source>
</evidence>
<dbReference type="eggNOG" id="ENOG502RXSZ">
    <property type="taxonomic scope" value="Eukaryota"/>
</dbReference>
<evidence type="ECO:0000256" key="1">
    <source>
        <dbReference type="ARBA" id="ARBA00004229"/>
    </source>
</evidence>
<evidence type="ECO:0000256" key="10">
    <source>
        <dbReference type="ARBA" id="ARBA00074494"/>
    </source>
</evidence>
<keyword evidence="9" id="KW-0687">Ribonucleoprotein</keyword>
<dbReference type="Gene3D" id="1.20.58.110">
    <property type="entry name" value="Ribosomal protein S20"/>
    <property type="match status" value="1"/>
</dbReference>
<evidence type="ECO:0000256" key="7">
    <source>
        <dbReference type="ARBA" id="ARBA00022946"/>
    </source>
</evidence>
<dbReference type="STRING" id="65489.A0A0D3ESH1"/>
<evidence type="ECO:0000313" key="13">
    <source>
        <dbReference type="EnsemblPlants" id="OBART01G26510.1"/>
    </source>
</evidence>
<evidence type="ECO:0000256" key="6">
    <source>
        <dbReference type="ARBA" id="ARBA00022884"/>
    </source>
</evidence>
<dbReference type="Pfam" id="PF01649">
    <property type="entry name" value="Ribosomal_S20p"/>
    <property type="match status" value="1"/>
</dbReference>
<dbReference type="AlphaFoldDB" id="A0A0D3ESH1"/>
<comment type="subcellular location">
    <subcellularLocation>
        <location evidence="1">Plastid</location>
        <location evidence="1">Chloroplast</location>
    </subcellularLocation>
</comment>
<dbReference type="HAMAP" id="MF_00500">
    <property type="entry name" value="Ribosomal_bS20"/>
    <property type="match status" value="1"/>
</dbReference>
<evidence type="ECO:0000313" key="14">
    <source>
        <dbReference type="Proteomes" id="UP000026960"/>
    </source>
</evidence>
<name>A0A0D3ESH1_9ORYZ</name>
<evidence type="ECO:0000256" key="9">
    <source>
        <dbReference type="ARBA" id="ARBA00023274"/>
    </source>
</evidence>
<dbReference type="Proteomes" id="UP000026960">
    <property type="component" value="Chromosome 1"/>
</dbReference>
<keyword evidence="4" id="KW-0934">Plastid</keyword>
<keyword evidence="14" id="KW-1185">Reference proteome</keyword>
<keyword evidence="3" id="KW-0150">Chloroplast</keyword>
<dbReference type="FunFam" id="1.20.58.110:FF:000003">
    <property type="entry name" value="30S ribosomal protein S20, chloroplastic"/>
    <property type="match status" value="1"/>
</dbReference>
<dbReference type="Gramene" id="OBART01G26510.1">
    <property type="protein sequence ID" value="OBART01G26510.1"/>
    <property type="gene ID" value="OBART01G26510"/>
</dbReference>
<dbReference type="InterPro" id="IPR036510">
    <property type="entry name" value="Ribosomal_bS20_sf"/>
</dbReference>
<dbReference type="PANTHER" id="PTHR33398:SF1">
    <property type="entry name" value="SMALL RIBOSOMAL SUBUNIT PROTEIN BS20C"/>
    <property type="match status" value="1"/>
</dbReference>
<reference evidence="13" key="1">
    <citation type="journal article" date="2009" name="Rice">
        <title>De Novo Next Generation Sequencing of Plant Genomes.</title>
        <authorList>
            <person name="Rounsley S."/>
            <person name="Marri P.R."/>
            <person name="Yu Y."/>
            <person name="He R."/>
            <person name="Sisneros N."/>
            <person name="Goicoechea J.L."/>
            <person name="Lee S.J."/>
            <person name="Angelova A."/>
            <person name="Kudrna D."/>
            <person name="Luo M."/>
            <person name="Affourtit J."/>
            <person name="Desany B."/>
            <person name="Knight J."/>
            <person name="Niazi F."/>
            <person name="Egholm M."/>
            <person name="Wing R.A."/>
        </authorList>
    </citation>
    <scope>NUCLEOTIDE SEQUENCE [LARGE SCALE GENOMIC DNA]</scope>
    <source>
        <strain evidence="13">cv. IRGC 105608</strain>
    </source>
</reference>
<organism evidence="13">
    <name type="scientific">Oryza barthii</name>
    <dbReference type="NCBI Taxonomy" id="65489"/>
    <lineage>
        <taxon>Eukaryota</taxon>
        <taxon>Viridiplantae</taxon>
        <taxon>Streptophyta</taxon>
        <taxon>Embryophyta</taxon>
        <taxon>Tracheophyta</taxon>
        <taxon>Spermatophyta</taxon>
        <taxon>Magnoliopsida</taxon>
        <taxon>Liliopsida</taxon>
        <taxon>Poales</taxon>
        <taxon>Poaceae</taxon>
        <taxon>BOP clade</taxon>
        <taxon>Oryzoideae</taxon>
        <taxon>Oryzeae</taxon>
        <taxon>Oryzinae</taxon>
        <taxon>Oryza</taxon>
    </lineage>
</organism>
<evidence type="ECO:0000256" key="4">
    <source>
        <dbReference type="ARBA" id="ARBA00022640"/>
    </source>
</evidence>
<evidence type="ECO:0000256" key="3">
    <source>
        <dbReference type="ARBA" id="ARBA00022528"/>
    </source>
</evidence>
<keyword evidence="6" id="KW-0694">RNA-binding</keyword>
<dbReference type="SUPFAM" id="SSF46992">
    <property type="entry name" value="Ribosomal protein S20"/>
    <property type="match status" value="1"/>
</dbReference>
<dbReference type="NCBIfam" id="TIGR00029">
    <property type="entry name" value="S20"/>
    <property type="match status" value="1"/>
</dbReference>
<feature type="region of interest" description="Disordered" evidence="12">
    <location>
        <begin position="80"/>
        <end position="99"/>
    </location>
</feature>
<dbReference type="GO" id="GO:0015935">
    <property type="term" value="C:small ribosomal subunit"/>
    <property type="evidence" value="ECO:0007669"/>
    <property type="project" value="TreeGrafter"/>
</dbReference>
<comment type="similarity">
    <text evidence="2">Belongs to the bacterial ribosomal protein bS20 family.</text>
</comment>
<protein>
    <recommendedName>
        <fullName evidence="10">Small ribosomal subunit protein bS20c</fullName>
    </recommendedName>
    <alternativeName>
        <fullName evidence="11">30S ribosomal protein S20, chloroplastic</fullName>
    </alternativeName>
</protein>
<dbReference type="GO" id="GO:0070181">
    <property type="term" value="F:small ribosomal subunit rRNA binding"/>
    <property type="evidence" value="ECO:0007669"/>
    <property type="project" value="TreeGrafter"/>
</dbReference>
<evidence type="ECO:0000256" key="12">
    <source>
        <dbReference type="SAM" id="MobiDB-lite"/>
    </source>
</evidence>
<dbReference type="PANTHER" id="PTHR33398">
    <property type="entry name" value="30S RIBOSOMAL PROTEIN S20"/>
    <property type="match status" value="1"/>
</dbReference>
<dbReference type="PaxDb" id="65489-OBART01G26510.1"/>
<proteinExistence type="inferred from homology"/>
<keyword evidence="5" id="KW-0699">rRNA-binding</keyword>
<dbReference type="EnsemblPlants" id="OBART01G26510.1">
    <property type="protein sequence ID" value="OBART01G26510.1"/>
    <property type="gene ID" value="OBART01G26510"/>
</dbReference>
<dbReference type="GO" id="GO:0009507">
    <property type="term" value="C:chloroplast"/>
    <property type="evidence" value="ECO:0007669"/>
    <property type="project" value="UniProtKB-SubCell"/>
</dbReference>
<dbReference type="HOGENOM" id="CLU_109118_0_0_1"/>
<sequence length="196" mass="21557">MATATSTLFSLSSLSASLPSPARPAPASLSLRAVSPRARLPASYAAFPIGGLGAWAAATPASSGRWRRRGLEVVCEAAKTGTATGRRPDSVKKRERQNDRHRIRNHARKAEMRTRMKKVLKALEKLRKKADATPEDIIQIEKWISEAYKAIDKTVKVGAMHRNTGNHRKSLLARRKKAIEILRGWYVPNAEPAATS</sequence>
<evidence type="ECO:0000256" key="2">
    <source>
        <dbReference type="ARBA" id="ARBA00007634"/>
    </source>
</evidence>
<reference evidence="13" key="2">
    <citation type="submission" date="2015-03" db="UniProtKB">
        <authorList>
            <consortium name="EnsemblPlants"/>
        </authorList>
    </citation>
    <scope>IDENTIFICATION</scope>
</reference>
<accession>A0A0D3ESH1</accession>
<dbReference type="InterPro" id="IPR002583">
    <property type="entry name" value="Ribosomal_bS20"/>
</dbReference>